<proteinExistence type="inferred from homology"/>
<evidence type="ECO:0000256" key="3">
    <source>
        <dbReference type="ARBA" id="ARBA00022801"/>
    </source>
</evidence>
<dbReference type="GO" id="GO:0006508">
    <property type="term" value="P:proteolysis"/>
    <property type="evidence" value="ECO:0007669"/>
    <property type="project" value="UniProtKB-KW"/>
</dbReference>
<dbReference type="GO" id="GO:0004252">
    <property type="term" value="F:serine-type endopeptidase activity"/>
    <property type="evidence" value="ECO:0007669"/>
    <property type="project" value="TreeGrafter"/>
</dbReference>
<dbReference type="Pfam" id="PF00326">
    <property type="entry name" value="Peptidase_S9"/>
    <property type="match status" value="1"/>
</dbReference>
<evidence type="ECO:0000313" key="6">
    <source>
        <dbReference type="EMBL" id="SNZ03068.1"/>
    </source>
</evidence>
<evidence type="ECO:0000256" key="4">
    <source>
        <dbReference type="ARBA" id="ARBA00022825"/>
    </source>
</evidence>
<dbReference type="FunFam" id="3.40.50.1820:FF:000028">
    <property type="entry name" value="S9 family peptidase"/>
    <property type="match status" value="1"/>
</dbReference>
<feature type="domain" description="Peptidase S9 prolyl oligopeptidase catalytic" evidence="5">
    <location>
        <begin position="450"/>
        <end position="661"/>
    </location>
</feature>
<gene>
    <name evidence="6" type="ORF">SAMN05421503_0267</name>
</gene>
<dbReference type="SUPFAM" id="SSF53474">
    <property type="entry name" value="alpha/beta-Hydrolases"/>
    <property type="match status" value="1"/>
</dbReference>
<comment type="similarity">
    <text evidence="1">Belongs to the peptidase S9C family.</text>
</comment>
<keyword evidence="7" id="KW-1185">Reference proteome</keyword>
<accession>A0A285N157</accession>
<dbReference type="InterPro" id="IPR029058">
    <property type="entry name" value="AB_hydrolase_fold"/>
</dbReference>
<dbReference type="Gene3D" id="3.40.50.1820">
    <property type="entry name" value="alpha/beta hydrolase"/>
    <property type="match status" value="1"/>
</dbReference>
<dbReference type="InterPro" id="IPR011042">
    <property type="entry name" value="6-blade_b-propeller_TolB-like"/>
</dbReference>
<dbReference type="STRING" id="586416.GZ22_13140"/>
<evidence type="ECO:0000259" key="5">
    <source>
        <dbReference type="Pfam" id="PF00326"/>
    </source>
</evidence>
<keyword evidence="6" id="KW-0031">Aminopeptidase</keyword>
<reference evidence="7" key="1">
    <citation type="submission" date="2017-09" db="EMBL/GenBank/DDBJ databases">
        <authorList>
            <person name="Varghese N."/>
            <person name="Submissions S."/>
        </authorList>
    </citation>
    <scope>NUCLEOTIDE SEQUENCE [LARGE SCALE GENOMIC DNA]</scope>
    <source>
        <strain evidence="7">CGMCC 1.8913</strain>
    </source>
</reference>
<sequence>MTSNGVSAHDLFEFSFLSDPQLSPDGSWVVFIKRVINEEEKYQSNLFVLHVASKEVTPFTQGNFSDTQPRWSANGKDIFFTSNRSGRPQIWRIAFNGGEAVQVTSFKRGASQPVCSPDGKQLIVTVPLTKSDSLEEKETKQEATEEKLQPYITTKLHYKSDASGFSDETFQHLVLIDLETDTETLLTDGAYDHHSPVFSPDGTHLAYTANRSEDPEQTFFSDIYQLNLATKDTEKLTSSDKRFRAPQYSPDGTKLSLLGDDLAFAGSTLTRVWSLDLATSDLTCLTSDWDVECSDMAINDMGTSTGDVGAIWHKTNDALYFLASEQGAANLYRVTLDKRVTKVLSGKRQVYAFSTNKDQTRLVYAVSQYDIPGDLFVSTFSGDEEQRLTAANRHLLQTKDLAIPEDFFFKAKDGTDLQGWIIKPVGLKEGESYPLVLEIHGGPHAMYSHAFMHEFQVLANKGYGVLFMNPRGSHGYGQQFVDAVRGNYGGIDYDDVMTALDYALETYDWIDPLRLGVTGGSYGGFMTNWIVGHTNTFKAAVTQRSISNWVSFYGVSDIGYFFTEWEHKTTMMEDPDELWRISPLRYVKHVQTPLLILHSENDYRCPIEQGEQLYVALKQQKKPTRFVRFPDSNHELSRSGDPGLRIVRLNEMTNWFDQYLK</sequence>
<protein>
    <submittedName>
        <fullName evidence="6">Dipeptidyl aminopeptidase/acylaminoacyl peptidase</fullName>
    </submittedName>
</protein>
<name>A0A285N157_9BACI</name>
<keyword evidence="3" id="KW-0378">Hydrolase</keyword>
<dbReference type="EMBL" id="OBEK01000001">
    <property type="protein sequence ID" value="SNZ03068.1"/>
    <property type="molecule type" value="Genomic_DNA"/>
</dbReference>
<evidence type="ECO:0000313" key="7">
    <source>
        <dbReference type="Proteomes" id="UP000219356"/>
    </source>
</evidence>
<dbReference type="InterPro" id="IPR011659">
    <property type="entry name" value="WD40"/>
</dbReference>
<dbReference type="GO" id="GO:0004177">
    <property type="term" value="F:aminopeptidase activity"/>
    <property type="evidence" value="ECO:0007669"/>
    <property type="project" value="UniProtKB-KW"/>
</dbReference>
<evidence type="ECO:0000256" key="2">
    <source>
        <dbReference type="ARBA" id="ARBA00022670"/>
    </source>
</evidence>
<dbReference type="PANTHER" id="PTHR42776:SF27">
    <property type="entry name" value="DIPEPTIDYL PEPTIDASE FAMILY MEMBER 6"/>
    <property type="match status" value="1"/>
</dbReference>
<dbReference type="OrthoDB" id="108903at2"/>
<dbReference type="Pfam" id="PF07676">
    <property type="entry name" value="PD40"/>
    <property type="match status" value="2"/>
</dbReference>
<evidence type="ECO:0000256" key="1">
    <source>
        <dbReference type="ARBA" id="ARBA00010040"/>
    </source>
</evidence>
<dbReference type="Proteomes" id="UP000219356">
    <property type="component" value="Unassembled WGS sequence"/>
</dbReference>
<dbReference type="Gene3D" id="2.120.10.30">
    <property type="entry name" value="TolB, C-terminal domain"/>
    <property type="match status" value="2"/>
</dbReference>
<dbReference type="RefSeq" id="WP_097038521.1">
    <property type="nucleotide sequence ID" value="NZ_OBEK01000001.1"/>
</dbReference>
<organism evidence="6 7">
    <name type="scientific">Terribacillus aidingensis</name>
    <dbReference type="NCBI Taxonomy" id="586416"/>
    <lineage>
        <taxon>Bacteria</taxon>
        <taxon>Bacillati</taxon>
        <taxon>Bacillota</taxon>
        <taxon>Bacilli</taxon>
        <taxon>Bacillales</taxon>
        <taxon>Bacillaceae</taxon>
        <taxon>Terribacillus</taxon>
    </lineage>
</organism>
<dbReference type="PANTHER" id="PTHR42776">
    <property type="entry name" value="SERINE PEPTIDASE S9 FAMILY MEMBER"/>
    <property type="match status" value="1"/>
</dbReference>
<keyword evidence="2" id="KW-0645">Protease</keyword>
<dbReference type="SUPFAM" id="SSF82171">
    <property type="entry name" value="DPP6 N-terminal domain-like"/>
    <property type="match status" value="1"/>
</dbReference>
<dbReference type="AlphaFoldDB" id="A0A285N157"/>
<dbReference type="InterPro" id="IPR001375">
    <property type="entry name" value="Peptidase_S9_cat"/>
</dbReference>
<keyword evidence="4" id="KW-0720">Serine protease</keyword>